<sequence length="148" mass="17754">MKHLHLLILWFVFNLSNNLHAQEMSEHRWKDRLLIIKTIELSDSIYKKQINALQKNLGELKERKLVVYQFHKDKFKTGLDSKKAWKHTENKEWVEALKLTNNEFEIILIGLDGQIKRRQSQFLAPNELFGTIDAMPMRRQEMESERHN</sequence>
<evidence type="ECO:0000259" key="3">
    <source>
        <dbReference type="Pfam" id="PF13778"/>
    </source>
</evidence>
<evidence type="ECO:0000313" key="4">
    <source>
        <dbReference type="EMBL" id="MBD8489970.1"/>
    </source>
</evidence>
<dbReference type="Proteomes" id="UP000647133">
    <property type="component" value="Unassembled WGS sequence"/>
</dbReference>
<feature type="signal peptide" evidence="2">
    <location>
        <begin position="1"/>
        <end position="21"/>
    </location>
</feature>
<dbReference type="RefSeq" id="WP_192010856.1">
    <property type="nucleotide sequence ID" value="NZ_JACYTQ010000005.1"/>
</dbReference>
<gene>
    <name evidence="4" type="ORF">IFO69_14530</name>
</gene>
<name>A0ABR9AMP2_9BACT</name>
<evidence type="ECO:0000256" key="1">
    <source>
        <dbReference type="ARBA" id="ARBA00022729"/>
    </source>
</evidence>
<dbReference type="EMBL" id="JACYTQ010000005">
    <property type="protein sequence ID" value="MBD8489970.1"/>
    <property type="molecule type" value="Genomic_DNA"/>
</dbReference>
<proteinExistence type="predicted"/>
<dbReference type="Pfam" id="PF13778">
    <property type="entry name" value="DUF4174"/>
    <property type="match status" value="1"/>
</dbReference>
<reference evidence="4 5" key="1">
    <citation type="submission" date="2020-09" db="EMBL/GenBank/DDBJ databases">
        <title>Echinicola sp. CAU 1574 isolated from sand of Sido Beach.</title>
        <authorList>
            <person name="Kim W."/>
        </authorList>
    </citation>
    <scope>NUCLEOTIDE SEQUENCE [LARGE SCALE GENOMIC DNA]</scope>
    <source>
        <strain evidence="4 5">CAU 1574</strain>
    </source>
</reference>
<comment type="caution">
    <text evidence="4">The sequence shown here is derived from an EMBL/GenBank/DDBJ whole genome shotgun (WGS) entry which is preliminary data.</text>
</comment>
<protein>
    <submittedName>
        <fullName evidence="4">DUF4174 domain-containing protein</fullName>
    </submittedName>
</protein>
<dbReference type="InterPro" id="IPR025232">
    <property type="entry name" value="DUF4174"/>
</dbReference>
<feature type="domain" description="DUF4174" evidence="3">
    <location>
        <begin position="24"/>
        <end position="141"/>
    </location>
</feature>
<evidence type="ECO:0000313" key="5">
    <source>
        <dbReference type="Proteomes" id="UP000647133"/>
    </source>
</evidence>
<accession>A0ABR9AMP2</accession>
<keyword evidence="5" id="KW-1185">Reference proteome</keyword>
<keyword evidence="1 2" id="KW-0732">Signal</keyword>
<feature type="chain" id="PRO_5045203859" evidence="2">
    <location>
        <begin position="22"/>
        <end position="148"/>
    </location>
</feature>
<evidence type="ECO:0000256" key="2">
    <source>
        <dbReference type="SAM" id="SignalP"/>
    </source>
</evidence>
<organism evidence="4 5">
    <name type="scientific">Echinicola arenosa</name>
    <dbReference type="NCBI Taxonomy" id="2774144"/>
    <lineage>
        <taxon>Bacteria</taxon>
        <taxon>Pseudomonadati</taxon>
        <taxon>Bacteroidota</taxon>
        <taxon>Cytophagia</taxon>
        <taxon>Cytophagales</taxon>
        <taxon>Cyclobacteriaceae</taxon>
        <taxon>Echinicola</taxon>
    </lineage>
</organism>